<gene>
    <name evidence="2" type="ORF">HDK90DRAFT_169380</name>
</gene>
<organism evidence="2 3">
    <name type="scientific">Phyllosticta capitalensis</name>
    <dbReference type="NCBI Taxonomy" id="121624"/>
    <lineage>
        <taxon>Eukaryota</taxon>
        <taxon>Fungi</taxon>
        <taxon>Dikarya</taxon>
        <taxon>Ascomycota</taxon>
        <taxon>Pezizomycotina</taxon>
        <taxon>Dothideomycetes</taxon>
        <taxon>Dothideomycetes incertae sedis</taxon>
        <taxon>Botryosphaeriales</taxon>
        <taxon>Phyllostictaceae</taxon>
        <taxon>Phyllosticta</taxon>
    </lineage>
</organism>
<evidence type="ECO:0008006" key="4">
    <source>
        <dbReference type="Google" id="ProtNLM"/>
    </source>
</evidence>
<evidence type="ECO:0000313" key="3">
    <source>
        <dbReference type="Proteomes" id="UP001492380"/>
    </source>
</evidence>
<protein>
    <recommendedName>
        <fullName evidence="4">Transmembrane protein</fullName>
    </recommendedName>
</protein>
<sequence length="185" mass="20886">MSRWMLWIVWRRIGHERRFCNFSLLHSLPQEGGSHVIKLHYQAGGQRNFSGMFGLLSFSLALLFHPYFPLSLWNSARLLDSPHQVFHITLFPPHTLYTIVNCLVSAEAENAAPSSSHGPVVVIILVATVVIILSFSSWQEAEERSLICGMVVLLANLSRAWLVLPFCDLVRFSLTKFSSSFSSLL</sequence>
<keyword evidence="1" id="KW-0812">Transmembrane</keyword>
<keyword evidence="1" id="KW-0472">Membrane</keyword>
<keyword evidence="3" id="KW-1185">Reference proteome</keyword>
<dbReference type="EMBL" id="JBBWRZ010000003">
    <property type="protein sequence ID" value="KAK8239990.1"/>
    <property type="molecule type" value="Genomic_DNA"/>
</dbReference>
<proteinExistence type="predicted"/>
<keyword evidence="1" id="KW-1133">Transmembrane helix</keyword>
<evidence type="ECO:0000256" key="1">
    <source>
        <dbReference type="SAM" id="Phobius"/>
    </source>
</evidence>
<reference evidence="2 3" key="1">
    <citation type="submission" date="2024-04" db="EMBL/GenBank/DDBJ databases">
        <title>Phyllosticta paracitricarpa is synonymous to the EU quarantine fungus P. citricarpa based on phylogenomic analyses.</title>
        <authorList>
            <consortium name="Lawrence Berkeley National Laboratory"/>
            <person name="Van Ingen-Buijs V.A."/>
            <person name="Van Westerhoven A.C."/>
            <person name="Haridas S."/>
            <person name="Skiadas P."/>
            <person name="Martin F."/>
            <person name="Groenewald J.Z."/>
            <person name="Crous P.W."/>
            <person name="Seidl M.F."/>
        </authorList>
    </citation>
    <scope>NUCLEOTIDE SEQUENCE [LARGE SCALE GENOMIC DNA]</scope>
    <source>
        <strain evidence="2 3">CBS 123374</strain>
    </source>
</reference>
<comment type="caution">
    <text evidence="2">The sequence shown here is derived from an EMBL/GenBank/DDBJ whole genome shotgun (WGS) entry which is preliminary data.</text>
</comment>
<feature type="transmembrane region" description="Helical" evidence="1">
    <location>
        <begin position="145"/>
        <end position="164"/>
    </location>
</feature>
<evidence type="ECO:0000313" key="2">
    <source>
        <dbReference type="EMBL" id="KAK8239990.1"/>
    </source>
</evidence>
<name>A0ABR1YUX6_9PEZI</name>
<feature type="transmembrane region" description="Helical" evidence="1">
    <location>
        <begin position="120"/>
        <end position="138"/>
    </location>
</feature>
<accession>A0ABR1YUX6</accession>
<feature type="transmembrane region" description="Helical" evidence="1">
    <location>
        <begin position="49"/>
        <end position="68"/>
    </location>
</feature>
<dbReference type="Proteomes" id="UP001492380">
    <property type="component" value="Unassembled WGS sequence"/>
</dbReference>